<proteinExistence type="predicted"/>
<sequence>MKLIVACWKEGLVPATWTTLFMILVQCGPISRQMAVLRLVQKPDQEKSSANMFPSESTSTGKPSANWNAYCS</sequence>
<gene>
    <name evidence="2" type="ORF">B0J11DRAFT_542606</name>
</gene>
<comment type="caution">
    <text evidence="2">The sequence shown here is derived from an EMBL/GenBank/DDBJ whole genome shotgun (WGS) entry which is preliminary data.</text>
</comment>
<dbReference type="Proteomes" id="UP000700596">
    <property type="component" value="Unassembled WGS sequence"/>
</dbReference>
<evidence type="ECO:0000313" key="2">
    <source>
        <dbReference type="EMBL" id="KAH7112574.1"/>
    </source>
</evidence>
<accession>A0A9P9D547</accession>
<feature type="compositionally biased region" description="Polar residues" evidence="1">
    <location>
        <begin position="48"/>
        <end position="72"/>
    </location>
</feature>
<dbReference type="EMBL" id="JAGMWT010000021">
    <property type="protein sequence ID" value="KAH7112574.1"/>
    <property type="molecule type" value="Genomic_DNA"/>
</dbReference>
<evidence type="ECO:0000256" key="1">
    <source>
        <dbReference type="SAM" id="MobiDB-lite"/>
    </source>
</evidence>
<keyword evidence="3" id="KW-1185">Reference proteome</keyword>
<feature type="region of interest" description="Disordered" evidence="1">
    <location>
        <begin position="44"/>
        <end position="72"/>
    </location>
</feature>
<organism evidence="2 3">
    <name type="scientific">Dendryphion nanum</name>
    <dbReference type="NCBI Taxonomy" id="256645"/>
    <lineage>
        <taxon>Eukaryota</taxon>
        <taxon>Fungi</taxon>
        <taxon>Dikarya</taxon>
        <taxon>Ascomycota</taxon>
        <taxon>Pezizomycotina</taxon>
        <taxon>Dothideomycetes</taxon>
        <taxon>Pleosporomycetidae</taxon>
        <taxon>Pleosporales</taxon>
        <taxon>Torulaceae</taxon>
        <taxon>Dendryphion</taxon>
    </lineage>
</organism>
<name>A0A9P9D547_9PLEO</name>
<protein>
    <submittedName>
        <fullName evidence="2">Uncharacterized protein</fullName>
    </submittedName>
</protein>
<dbReference type="AlphaFoldDB" id="A0A9P9D547"/>
<evidence type="ECO:0000313" key="3">
    <source>
        <dbReference type="Proteomes" id="UP000700596"/>
    </source>
</evidence>
<reference evidence="2" key="1">
    <citation type="journal article" date="2021" name="Nat. Commun.">
        <title>Genetic determinants of endophytism in the Arabidopsis root mycobiome.</title>
        <authorList>
            <person name="Mesny F."/>
            <person name="Miyauchi S."/>
            <person name="Thiergart T."/>
            <person name="Pickel B."/>
            <person name="Atanasova L."/>
            <person name="Karlsson M."/>
            <person name="Huettel B."/>
            <person name="Barry K.W."/>
            <person name="Haridas S."/>
            <person name="Chen C."/>
            <person name="Bauer D."/>
            <person name="Andreopoulos W."/>
            <person name="Pangilinan J."/>
            <person name="LaButti K."/>
            <person name="Riley R."/>
            <person name="Lipzen A."/>
            <person name="Clum A."/>
            <person name="Drula E."/>
            <person name="Henrissat B."/>
            <person name="Kohler A."/>
            <person name="Grigoriev I.V."/>
            <person name="Martin F.M."/>
            <person name="Hacquard S."/>
        </authorList>
    </citation>
    <scope>NUCLEOTIDE SEQUENCE</scope>
    <source>
        <strain evidence="2">MPI-CAGE-CH-0243</strain>
    </source>
</reference>